<evidence type="ECO:0000313" key="1">
    <source>
        <dbReference type="EMBL" id="GAU49323.1"/>
    </source>
</evidence>
<dbReference type="EMBL" id="DF974548">
    <property type="protein sequence ID" value="GAU49323.1"/>
    <property type="molecule type" value="Genomic_DNA"/>
</dbReference>
<gene>
    <name evidence="1" type="ORF">TSUD_367330</name>
</gene>
<organism evidence="1 2">
    <name type="scientific">Trifolium subterraneum</name>
    <name type="common">Subterranean clover</name>
    <dbReference type="NCBI Taxonomy" id="3900"/>
    <lineage>
        <taxon>Eukaryota</taxon>
        <taxon>Viridiplantae</taxon>
        <taxon>Streptophyta</taxon>
        <taxon>Embryophyta</taxon>
        <taxon>Tracheophyta</taxon>
        <taxon>Spermatophyta</taxon>
        <taxon>Magnoliopsida</taxon>
        <taxon>eudicotyledons</taxon>
        <taxon>Gunneridae</taxon>
        <taxon>Pentapetalae</taxon>
        <taxon>rosids</taxon>
        <taxon>fabids</taxon>
        <taxon>Fabales</taxon>
        <taxon>Fabaceae</taxon>
        <taxon>Papilionoideae</taxon>
        <taxon>50 kb inversion clade</taxon>
        <taxon>NPAAA clade</taxon>
        <taxon>Hologalegina</taxon>
        <taxon>IRL clade</taxon>
        <taxon>Trifolieae</taxon>
        <taxon>Trifolium</taxon>
    </lineage>
</organism>
<proteinExistence type="predicted"/>
<sequence length="110" mass="12910">MDVISIRPLSFPYGYNVNHKQSDEFEILAKIHPEKYKIFDAASPTKSIDSSLPFQNLDQEYKDDKYLEYRLWQDVFKRLGAIVYSIWGGTNTSLALEQFMLDFVDQTDFL</sequence>
<name>A0A2Z6P438_TRISU</name>
<reference evidence="2" key="1">
    <citation type="journal article" date="2017" name="Front. Plant Sci.">
        <title>Climate Clever Clovers: New Paradigm to Reduce the Environmental Footprint of Ruminants by Breeding Low Methanogenic Forages Utilizing Haplotype Variation.</title>
        <authorList>
            <person name="Kaur P."/>
            <person name="Appels R."/>
            <person name="Bayer P.E."/>
            <person name="Keeble-Gagnere G."/>
            <person name="Wang J."/>
            <person name="Hirakawa H."/>
            <person name="Shirasawa K."/>
            <person name="Vercoe P."/>
            <person name="Stefanova K."/>
            <person name="Durmic Z."/>
            <person name="Nichols P."/>
            <person name="Revell C."/>
            <person name="Isobe S.N."/>
            <person name="Edwards D."/>
            <person name="Erskine W."/>
        </authorList>
    </citation>
    <scope>NUCLEOTIDE SEQUENCE [LARGE SCALE GENOMIC DNA]</scope>
    <source>
        <strain evidence="2">cv. Daliak</strain>
    </source>
</reference>
<evidence type="ECO:0000313" key="2">
    <source>
        <dbReference type="Proteomes" id="UP000242715"/>
    </source>
</evidence>
<keyword evidence="2" id="KW-1185">Reference proteome</keyword>
<protein>
    <submittedName>
        <fullName evidence="1">Uncharacterized protein</fullName>
    </submittedName>
</protein>
<dbReference type="AlphaFoldDB" id="A0A2Z6P438"/>
<dbReference type="Proteomes" id="UP000242715">
    <property type="component" value="Unassembled WGS sequence"/>
</dbReference>
<accession>A0A2Z6P438</accession>